<sequence>MPSPPPKIAISLGGNGGSSHVKKRTRPTFSKRHRASANDQDYDDSDSDNSQSDNGRSGNKRSGRAETILTYGDDEFTSSSARPRKDSHRDRDRERDSHRDRDRDRERDSHRDRDRHRDGDRNRDGDRERDNSRDRRRRSPSPSRKNTKPADPDDTKKPVQWGLTINPKSTSAPSNSRSSPLKRSPSPAEASKPKSLNDEALESLLGAPAQPKKRKLNLDSEDPDREPQAEDYEAVPIDDFGAALLRNFGWNGQMQGKVKEVKRHADLAGLGARNIKAGEETGTWDPKAGMHKKDTRPVRLNDYRKEEEKKRQRREDQRGHNSYRRELEREREQERERGRDR</sequence>
<dbReference type="EMBL" id="JAULSY010000029">
    <property type="protein sequence ID" value="KAK0670643.1"/>
    <property type="molecule type" value="Genomic_DNA"/>
</dbReference>
<dbReference type="PANTHER" id="PTHR15818">
    <property type="entry name" value="G PATCH AND KOW-CONTAINING"/>
    <property type="match status" value="1"/>
</dbReference>
<dbReference type="AlphaFoldDB" id="A0AA39ZGN8"/>
<comment type="function">
    <text evidence="4">Involved in spliceosome maturation and the first step of pre-mRNA splicing.</text>
</comment>
<feature type="compositionally biased region" description="Acidic residues" evidence="5">
    <location>
        <begin position="219"/>
        <end position="233"/>
    </location>
</feature>
<feature type="compositionally biased region" description="Basic and acidic residues" evidence="5">
    <location>
        <begin position="148"/>
        <end position="157"/>
    </location>
</feature>
<comment type="subcellular location">
    <subcellularLocation>
        <location evidence="1 4">Nucleus</location>
    </subcellularLocation>
</comment>
<evidence type="ECO:0000313" key="7">
    <source>
        <dbReference type="EMBL" id="KAK0670643.1"/>
    </source>
</evidence>
<reference evidence="7" key="1">
    <citation type="submission" date="2023-06" db="EMBL/GenBank/DDBJ databases">
        <title>Genome-scale phylogeny and comparative genomics of the fungal order Sordariales.</title>
        <authorList>
            <consortium name="Lawrence Berkeley National Laboratory"/>
            <person name="Hensen N."/>
            <person name="Bonometti L."/>
            <person name="Westerberg I."/>
            <person name="Brannstrom I.O."/>
            <person name="Guillou S."/>
            <person name="Cros-Aarteil S."/>
            <person name="Calhoun S."/>
            <person name="Haridas S."/>
            <person name="Kuo A."/>
            <person name="Mondo S."/>
            <person name="Pangilinan J."/>
            <person name="Riley R."/>
            <person name="Labutti K."/>
            <person name="Andreopoulos B."/>
            <person name="Lipzen A."/>
            <person name="Chen C."/>
            <person name="Yanf M."/>
            <person name="Daum C."/>
            <person name="Ng V."/>
            <person name="Clum A."/>
            <person name="Steindorff A."/>
            <person name="Ohm R."/>
            <person name="Martin F."/>
            <person name="Silar P."/>
            <person name="Natvig D."/>
            <person name="Lalanne C."/>
            <person name="Gautier V."/>
            <person name="Ament-Velasquez S.L."/>
            <person name="Kruys A."/>
            <person name="Hutchinson M.I."/>
            <person name="Powell A.J."/>
            <person name="Barry K."/>
            <person name="Miller A.N."/>
            <person name="Grigoriev I.V."/>
            <person name="Debuchy R."/>
            <person name="Gladieux P."/>
            <person name="Thoren M.H."/>
            <person name="Johannesson H."/>
        </authorList>
    </citation>
    <scope>NUCLEOTIDE SEQUENCE</scope>
    <source>
        <strain evidence="7">CBS 307.81</strain>
    </source>
</reference>
<keyword evidence="4" id="KW-0508">mRNA splicing</keyword>
<feature type="compositionally biased region" description="Basic and acidic residues" evidence="5">
    <location>
        <begin position="83"/>
        <end position="133"/>
    </location>
</feature>
<evidence type="ECO:0000256" key="4">
    <source>
        <dbReference type="RuleBase" id="RU369096"/>
    </source>
</evidence>
<keyword evidence="8" id="KW-1185">Reference proteome</keyword>
<keyword evidence="4" id="KW-0747">Spliceosome</keyword>
<protein>
    <recommendedName>
        <fullName evidence="4">Pre-mRNA-splicing factor</fullName>
    </recommendedName>
</protein>
<feature type="compositionally biased region" description="Basic residues" evidence="5">
    <location>
        <begin position="20"/>
        <end position="35"/>
    </location>
</feature>
<dbReference type="PANTHER" id="PTHR15818:SF2">
    <property type="entry name" value="G-PATCH DOMAIN AND KOW MOTIFS-CONTAINING PROTEIN"/>
    <property type="match status" value="1"/>
</dbReference>
<evidence type="ECO:0000256" key="3">
    <source>
        <dbReference type="ARBA" id="ARBA00023242"/>
    </source>
</evidence>
<evidence type="ECO:0000256" key="5">
    <source>
        <dbReference type="SAM" id="MobiDB-lite"/>
    </source>
</evidence>
<feature type="region of interest" description="Disordered" evidence="5">
    <location>
        <begin position="1"/>
        <end position="235"/>
    </location>
</feature>
<evidence type="ECO:0000259" key="6">
    <source>
        <dbReference type="Pfam" id="PF12656"/>
    </source>
</evidence>
<dbReference type="Proteomes" id="UP001174997">
    <property type="component" value="Unassembled WGS sequence"/>
</dbReference>
<dbReference type="Pfam" id="PF12656">
    <property type="entry name" value="G-patch_2"/>
    <property type="match status" value="1"/>
</dbReference>
<feature type="region of interest" description="Disordered" evidence="5">
    <location>
        <begin position="270"/>
        <end position="341"/>
    </location>
</feature>
<keyword evidence="3 4" id="KW-0539">Nucleus</keyword>
<comment type="similarity">
    <text evidence="2 4">Belongs to the SPP2 family.</text>
</comment>
<name>A0AA39ZGN8_9PEZI</name>
<proteinExistence type="inferred from homology"/>
<dbReference type="InterPro" id="IPR045166">
    <property type="entry name" value="Spp2-like"/>
</dbReference>
<feature type="compositionally biased region" description="Basic and acidic residues" evidence="5">
    <location>
        <begin position="291"/>
        <end position="341"/>
    </location>
</feature>
<dbReference type="InterPro" id="IPR026822">
    <property type="entry name" value="Spp2/MOS2_G-patch"/>
</dbReference>
<feature type="compositionally biased region" description="Low complexity" evidence="5">
    <location>
        <begin position="167"/>
        <end position="190"/>
    </location>
</feature>
<feature type="non-terminal residue" evidence="7">
    <location>
        <position position="341"/>
    </location>
</feature>
<gene>
    <name evidence="7" type="ORF">QBC41DRAFT_247400</name>
</gene>
<feature type="domain" description="Spp2/MOS2 G-patch" evidence="6">
    <location>
        <begin position="225"/>
        <end position="274"/>
    </location>
</feature>
<accession>A0AA39ZGN8</accession>
<evidence type="ECO:0000313" key="8">
    <source>
        <dbReference type="Proteomes" id="UP001174997"/>
    </source>
</evidence>
<keyword evidence="4" id="KW-0507">mRNA processing</keyword>
<comment type="caution">
    <text evidence="7">The sequence shown here is derived from an EMBL/GenBank/DDBJ whole genome shotgun (WGS) entry which is preliminary data.</text>
</comment>
<organism evidence="7 8">
    <name type="scientific">Cercophora samala</name>
    <dbReference type="NCBI Taxonomy" id="330535"/>
    <lineage>
        <taxon>Eukaryota</taxon>
        <taxon>Fungi</taxon>
        <taxon>Dikarya</taxon>
        <taxon>Ascomycota</taxon>
        <taxon>Pezizomycotina</taxon>
        <taxon>Sordariomycetes</taxon>
        <taxon>Sordariomycetidae</taxon>
        <taxon>Sordariales</taxon>
        <taxon>Lasiosphaeriaceae</taxon>
        <taxon>Cercophora</taxon>
    </lineage>
</organism>
<dbReference type="GO" id="GO:0005681">
    <property type="term" value="C:spliceosomal complex"/>
    <property type="evidence" value="ECO:0007669"/>
    <property type="project" value="UniProtKB-UniRule"/>
</dbReference>
<evidence type="ECO:0000256" key="1">
    <source>
        <dbReference type="ARBA" id="ARBA00004123"/>
    </source>
</evidence>
<evidence type="ECO:0000256" key="2">
    <source>
        <dbReference type="ARBA" id="ARBA00008576"/>
    </source>
</evidence>
<dbReference type="GO" id="GO:0000398">
    <property type="term" value="P:mRNA splicing, via spliceosome"/>
    <property type="evidence" value="ECO:0007669"/>
    <property type="project" value="UniProtKB-UniRule"/>
</dbReference>